<accession>A0A485L1B1</accession>
<dbReference type="AlphaFoldDB" id="A0A485L1B1"/>
<proteinExistence type="predicted"/>
<evidence type="ECO:0000313" key="3">
    <source>
        <dbReference type="EMBL" id="VFT91188.1"/>
    </source>
</evidence>
<organism evidence="3 4">
    <name type="scientific">Aphanomyces stellatus</name>
    <dbReference type="NCBI Taxonomy" id="120398"/>
    <lineage>
        <taxon>Eukaryota</taxon>
        <taxon>Sar</taxon>
        <taxon>Stramenopiles</taxon>
        <taxon>Oomycota</taxon>
        <taxon>Saprolegniomycetes</taxon>
        <taxon>Saprolegniales</taxon>
        <taxon>Verrucalvaceae</taxon>
        <taxon>Aphanomyces</taxon>
    </lineage>
</organism>
<dbReference type="EMBL" id="CAADRA010005560">
    <property type="protein sequence ID" value="VFT91188.1"/>
    <property type="molecule type" value="Genomic_DNA"/>
</dbReference>
<feature type="transmembrane region" description="Helical" evidence="1">
    <location>
        <begin position="339"/>
        <end position="362"/>
    </location>
</feature>
<evidence type="ECO:0000313" key="4">
    <source>
        <dbReference type="Proteomes" id="UP000332933"/>
    </source>
</evidence>
<keyword evidence="4" id="KW-1185">Reference proteome</keyword>
<protein>
    <submittedName>
        <fullName evidence="3">Aste57867_14365 protein</fullName>
    </submittedName>
</protein>
<name>A0A485L1B1_9STRA</name>
<gene>
    <name evidence="3" type="primary">Aste57867_14365</name>
    <name evidence="2" type="ORF">As57867_014311</name>
    <name evidence="3" type="ORF">ASTE57867_14365</name>
</gene>
<feature type="transmembrane region" description="Helical" evidence="1">
    <location>
        <begin position="76"/>
        <end position="95"/>
    </location>
</feature>
<sequence length="727" mass="80415">MRGINRFSVAHISPPPSCNAGAMDLTEFMDLVKQGLACLAAIFIIFSEITGSIATKRMLLGATSDPASANVYRSPLFVPFLAALLTNLTAVRATIDALAPGNNQSTVVYLDGDSTNVSLNAMCSQPSAADFLYDPTVLLPLLGHILAPSRFLLEVEPLVLVDCFYDGRILPDTTTLKVIVVDPAFTTLTTVFVQSLTISRPRIRRESAGGLATFTSTPLASCYKNRFAFKAGKNIKCATTATYNMTVGFEFPYEAKDFVLVNMSLTPTSSGAWPAQVVLTGEDIVLMGTEGIYRSAPDIQGSYDWYWWQLPPDPLQFMANIVYVNVYHIKDTRGYFRCFLGLGIAFNLLVIGLVSLVVMVNLYRHDRIFWLPDLYPTIQRRASLRAVLLAADCVVNRWWYPFQFAFNEAKLRAGYGGTSFLYEMVRADGLMVCLAITQATAVTLSVRVRLHVTILVFLLCFEYRTALVDQINLFSEATSSYVTTSYLNQVFADESVPNIMAMWAWVDTPDTSLTLLVHQYAWLFVAIGVNVGYVVLEKLVKEIMARRRQQRVGPSPVSNQSFSVVFGHLKSRRHWSVRSTLDHPLSAFDVDGTCFERSVGTIVSHIVGFVAPSVNYVEPPSVVVVVGGSGTRRQTKALVSRSGVWLLGYVVLADRFVVEIHDVPLAAINAFLLLLNPTTRFQRPLFRVYGFHLDSARGPAGLPKTILTHVDITTPSNLLQLTLKELP</sequence>
<feature type="transmembrane region" description="Helical" evidence="1">
    <location>
        <begin position="34"/>
        <end position="55"/>
    </location>
</feature>
<dbReference type="Proteomes" id="UP000332933">
    <property type="component" value="Unassembled WGS sequence"/>
</dbReference>
<reference evidence="2" key="2">
    <citation type="submission" date="2019-06" db="EMBL/GenBank/DDBJ databases">
        <title>Genomics analysis of Aphanomyces spp. identifies a new class of oomycete effector associated with host adaptation.</title>
        <authorList>
            <person name="Gaulin E."/>
        </authorList>
    </citation>
    <scope>NUCLEOTIDE SEQUENCE</scope>
    <source>
        <strain evidence="2">CBS 578.67</strain>
    </source>
</reference>
<keyword evidence="1" id="KW-0472">Membrane</keyword>
<keyword evidence="1" id="KW-1133">Transmembrane helix</keyword>
<reference evidence="3 4" key="1">
    <citation type="submission" date="2019-03" db="EMBL/GenBank/DDBJ databases">
        <authorList>
            <person name="Gaulin E."/>
            <person name="Dumas B."/>
        </authorList>
    </citation>
    <scope>NUCLEOTIDE SEQUENCE [LARGE SCALE GENOMIC DNA]</scope>
    <source>
        <strain evidence="3">CBS 568.67</strain>
    </source>
</reference>
<dbReference type="EMBL" id="VJMH01005539">
    <property type="protein sequence ID" value="KAF0694767.1"/>
    <property type="molecule type" value="Genomic_DNA"/>
</dbReference>
<evidence type="ECO:0000313" key="2">
    <source>
        <dbReference type="EMBL" id="KAF0694767.1"/>
    </source>
</evidence>
<keyword evidence="1" id="KW-0812">Transmembrane</keyword>
<evidence type="ECO:0000256" key="1">
    <source>
        <dbReference type="SAM" id="Phobius"/>
    </source>
</evidence>
<dbReference type="OrthoDB" id="76924at2759"/>